<dbReference type="Gene3D" id="1.25.40.180">
    <property type="match status" value="1"/>
</dbReference>
<evidence type="ECO:0000313" key="4">
    <source>
        <dbReference type="Proteomes" id="UP000475862"/>
    </source>
</evidence>
<keyword evidence="4" id="KW-1185">Reference proteome</keyword>
<protein>
    <recommendedName>
        <fullName evidence="2">MIF4G domain-containing protein</fullName>
    </recommendedName>
</protein>
<comment type="caution">
    <text evidence="3">The sequence shown here is derived from an EMBL/GenBank/DDBJ whole genome shotgun (WGS) entry which is preliminary data.</text>
</comment>
<dbReference type="OrthoDB" id="6631006at2759"/>
<sequence length="313" mass="36326">MSLSLREEVKLNQTVNAWVPIAAKNAFKSEVSKTKNEEEHKNDHLSKNVRSILNKITTDNMLSLTERFKALSINTIQRLERAVDLVFEKISKFPSLPMANLYYAIEEHSFAPLYASLCSAMTSVQVNSKDGKTASFKKLIINKCQSLFELDKAQEMDSAKKLAEINLCQDPEKKKELQLEFEENNRRLRKRIVGNRRFIGELFKQKILTPNIMFYCIINLVTKHVEEPLSLECLCNLLKTVGKELDQSHNLNDIFDKLKTLTSREMKSKIPSRIKFMIQDVIDLRRDKWIPRHTDSNHHQGDDKFIGEENKSR</sequence>
<accession>A0A6G0U219</accession>
<gene>
    <name evidence="3" type="ORF">AGLY_003459</name>
</gene>
<feature type="region of interest" description="Disordered" evidence="1">
    <location>
        <begin position="293"/>
        <end position="313"/>
    </location>
</feature>
<dbReference type="Pfam" id="PF02854">
    <property type="entry name" value="MIF4G"/>
    <property type="match status" value="1"/>
</dbReference>
<feature type="domain" description="MIF4G" evidence="2">
    <location>
        <begin position="46"/>
        <end position="288"/>
    </location>
</feature>
<dbReference type="GO" id="GO:0016281">
    <property type="term" value="C:eukaryotic translation initiation factor 4F complex"/>
    <property type="evidence" value="ECO:0007669"/>
    <property type="project" value="TreeGrafter"/>
</dbReference>
<name>A0A6G0U219_APHGL</name>
<dbReference type="PANTHER" id="PTHR23253">
    <property type="entry name" value="EUKARYOTIC TRANSLATION INITIATION FACTOR 4 GAMMA"/>
    <property type="match status" value="1"/>
</dbReference>
<dbReference type="SUPFAM" id="SSF48371">
    <property type="entry name" value="ARM repeat"/>
    <property type="match status" value="1"/>
</dbReference>
<dbReference type="Proteomes" id="UP000475862">
    <property type="component" value="Unassembled WGS sequence"/>
</dbReference>
<dbReference type="SMART" id="SM00543">
    <property type="entry name" value="MIF4G"/>
    <property type="match status" value="1"/>
</dbReference>
<reference evidence="3 4" key="1">
    <citation type="submission" date="2019-08" db="EMBL/GenBank/DDBJ databases">
        <title>The genome of the soybean aphid Biotype 1, its phylome, world population structure and adaptation to the North American continent.</title>
        <authorList>
            <person name="Giordano R."/>
            <person name="Donthu R.K."/>
            <person name="Hernandez A.G."/>
            <person name="Wright C.L."/>
            <person name="Zimin A.V."/>
        </authorList>
    </citation>
    <scope>NUCLEOTIDE SEQUENCE [LARGE SCALE GENOMIC DNA]</scope>
    <source>
        <tissue evidence="3">Whole aphids</tissue>
    </source>
</reference>
<evidence type="ECO:0000256" key="1">
    <source>
        <dbReference type="SAM" id="MobiDB-lite"/>
    </source>
</evidence>
<dbReference type="EMBL" id="VYZN01000011">
    <property type="protein sequence ID" value="KAE9542332.1"/>
    <property type="molecule type" value="Genomic_DNA"/>
</dbReference>
<dbReference type="PANTHER" id="PTHR23253:SF78">
    <property type="entry name" value="EUKARYOTIC TRANSLATION INITIATION FACTOR 4G1, ISOFORM B-RELATED"/>
    <property type="match status" value="1"/>
</dbReference>
<dbReference type="InterPro" id="IPR003890">
    <property type="entry name" value="MIF4G-like_typ-3"/>
</dbReference>
<dbReference type="GO" id="GO:0003743">
    <property type="term" value="F:translation initiation factor activity"/>
    <property type="evidence" value="ECO:0007669"/>
    <property type="project" value="TreeGrafter"/>
</dbReference>
<dbReference type="InterPro" id="IPR016024">
    <property type="entry name" value="ARM-type_fold"/>
</dbReference>
<organism evidence="3 4">
    <name type="scientific">Aphis glycines</name>
    <name type="common">Soybean aphid</name>
    <dbReference type="NCBI Taxonomy" id="307491"/>
    <lineage>
        <taxon>Eukaryota</taxon>
        <taxon>Metazoa</taxon>
        <taxon>Ecdysozoa</taxon>
        <taxon>Arthropoda</taxon>
        <taxon>Hexapoda</taxon>
        <taxon>Insecta</taxon>
        <taxon>Pterygota</taxon>
        <taxon>Neoptera</taxon>
        <taxon>Paraneoptera</taxon>
        <taxon>Hemiptera</taxon>
        <taxon>Sternorrhyncha</taxon>
        <taxon>Aphidomorpha</taxon>
        <taxon>Aphidoidea</taxon>
        <taxon>Aphididae</taxon>
        <taxon>Aphidini</taxon>
        <taxon>Aphis</taxon>
        <taxon>Aphis</taxon>
    </lineage>
</organism>
<proteinExistence type="predicted"/>
<dbReference type="AlphaFoldDB" id="A0A6G0U219"/>
<evidence type="ECO:0000313" key="3">
    <source>
        <dbReference type="EMBL" id="KAE9542332.1"/>
    </source>
</evidence>
<evidence type="ECO:0000259" key="2">
    <source>
        <dbReference type="SMART" id="SM00543"/>
    </source>
</evidence>
<dbReference type="GO" id="GO:0003729">
    <property type="term" value="F:mRNA binding"/>
    <property type="evidence" value="ECO:0007669"/>
    <property type="project" value="TreeGrafter"/>
</dbReference>